<dbReference type="InterPro" id="IPR012334">
    <property type="entry name" value="Pectin_lyas_fold"/>
</dbReference>
<protein>
    <recommendedName>
        <fullName evidence="13">Polygalacturonase</fullName>
    </recommendedName>
</protein>
<dbReference type="InterPro" id="IPR006626">
    <property type="entry name" value="PbH1"/>
</dbReference>
<evidence type="ECO:0000256" key="8">
    <source>
        <dbReference type="PROSITE-ProRule" id="PRU10052"/>
    </source>
</evidence>
<evidence type="ECO:0000256" key="1">
    <source>
        <dbReference type="ARBA" id="ARBA00004191"/>
    </source>
</evidence>
<organism evidence="11 12">
    <name type="scientific">Castilleja foliolosa</name>
    <dbReference type="NCBI Taxonomy" id="1961234"/>
    <lineage>
        <taxon>Eukaryota</taxon>
        <taxon>Viridiplantae</taxon>
        <taxon>Streptophyta</taxon>
        <taxon>Embryophyta</taxon>
        <taxon>Tracheophyta</taxon>
        <taxon>Spermatophyta</taxon>
        <taxon>Magnoliopsida</taxon>
        <taxon>eudicotyledons</taxon>
        <taxon>Gunneridae</taxon>
        <taxon>Pentapetalae</taxon>
        <taxon>asterids</taxon>
        <taxon>lamiids</taxon>
        <taxon>Lamiales</taxon>
        <taxon>Orobanchaceae</taxon>
        <taxon>Pedicularideae</taxon>
        <taxon>Castillejinae</taxon>
        <taxon>Castilleja</taxon>
    </lineage>
</organism>
<keyword evidence="7" id="KW-0961">Cell wall biogenesis/degradation</keyword>
<dbReference type="Pfam" id="PF00295">
    <property type="entry name" value="Glyco_hydro_28"/>
    <property type="match status" value="1"/>
</dbReference>
<dbReference type="SMART" id="SM00710">
    <property type="entry name" value="PbH1"/>
    <property type="match status" value="6"/>
</dbReference>
<proteinExistence type="inferred from homology"/>
<keyword evidence="6 9" id="KW-0326">Glycosidase</keyword>
<evidence type="ECO:0000256" key="3">
    <source>
        <dbReference type="ARBA" id="ARBA00022512"/>
    </source>
</evidence>
<evidence type="ECO:0000256" key="6">
    <source>
        <dbReference type="ARBA" id="ARBA00023295"/>
    </source>
</evidence>
<accession>A0ABD3DMN3</accession>
<gene>
    <name evidence="11" type="ORF">CASFOL_012960</name>
</gene>
<dbReference type="InterPro" id="IPR011050">
    <property type="entry name" value="Pectin_lyase_fold/virulence"/>
</dbReference>
<dbReference type="Proteomes" id="UP001632038">
    <property type="component" value="Unassembled WGS sequence"/>
</dbReference>
<comment type="subcellular location">
    <subcellularLocation>
        <location evidence="1">Secreted</location>
        <location evidence="1">Cell wall</location>
    </subcellularLocation>
</comment>
<comment type="caution">
    <text evidence="11">The sequence shown here is derived from an EMBL/GenBank/DDBJ whole genome shotgun (WGS) entry which is preliminary data.</text>
</comment>
<evidence type="ECO:0008006" key="13">
    <source>
        <dbReference type="Google" id="ProtNLM"/>
    </source>
</evidence>
<dbReference type="FunFam" id="2.160.20.10:FF:000004">
    <property type="entry name" value="Pectin lyase-like superfamily protein"/>
    <property type="match status" value="1"/>
</dbReference>
<evidence type="ECO:0000256" key="9">
    <source>
        <dbReference type="RuleBase" id="RU361169"/>
    </source>
</evidence>
<reference evidence="12" key="1">
    <citation type="journal article" date="2024" name="IScience">
        <title>Strigolactones Initiate the Formation of Haustorium-like Structures in Castilleja.</title>
        <authorList>
            <person name="Buerger M."/>
            <person name="Peterson D."/>
            <person name="Chory J."/>
        </authorList>
    </citation>
    <scope>NUCLEOTIDE SEQUENCE [LARGE SCALE GENOMIC DNA]</scope>
</reference>
<dbReference type="PROSITE" id="PS00502">
    <property type="entry name" value="POLYGALACTURONASE"/>
    <property type="match status" value="1"/>
</dbReference>
<keyword evidence="10" id="KW-0732">Signal</keyword>
<evidence type="ECO:0000256" key="10">
    <source>
        <dbReference type="SAM" id="SignalP"/>
    </source>
</evidence>
<dbReference type="SUPFAM" id="SSF51126">
    <property type="entry name" value="Pectin lyase-like"/>
    <property type="match status" value="1"/>
</dbReference>
<evidence type="ECO:0000313" key="11">
    <source>
        <dbReference type="EMBL" id="KAL3642145.1"/>
    </source>
</evidence>
<feature type="active site" evidence="8">
    <location>
        <position position="235"/>
    </location>
</feature>
<evidence type="ECO:0000313" key="12">
    <source>
        <dbReference type="Proteomes" id="UP001632038"/>
    </source>
</evidence>
<dbReference type="InterPro" id="IPR000743">
    <property type="entry name" value="Glyco_hydro_28"/>
</dbReference>
<dbReference type="Gene3D" id="2.160.20.10">
    <property type="entry name" value="Single-stranded right-handed beta-helix, Pectin lyase-like"/>
    <property type="match status" value="1"/>
</dbReference>
<feature type="signal peptide" evidence="10">
    <location>
        <begin position="1"/>
        <end position="23"/>
    </location>
</feature>
<comment type="similarity">
    <text evidence="2 9">Belongs to the glycosyl hydrolase 28 family.</text>
</comment>
<keyword evidence="3" id="KW-0134">Cell wall</keyword>
<evidence type="ECO:0000256" key="7">
    <source>
        <dbReference type="ARBA" id="ARBA00023316"/>
    </source>
</evidence>
<keyword evidence="12" id="KW-1185">Reference proteome</keyword>
<dbReference type="GO" id="GO:0071555">
    <property type="term" value="P:cell wall organization"/>
    <property type="evidence" value="ECO:0007669"/>
    <property type="project" value="UniProtKB-KW"/>
</dbReference>
<feature type="chain" id="PRO_5044806689" description="Polygalacturonase" evidence="10">
    <location>
        <begin position="24"/>
        <end position="385"/>
    </location>
</feature>
<evidence type="ECO:0000256" key="2">
    <source>
        <dbReference type="ARBA" id="ARBA00008834"/>
    </source>
</evidence>
<dbReference type="GO" id="GO:0004553">
    <property type="term" value="F:hydrolase activity, hydrolyzing O-glycosyl compounds"/>
    <property type="evidence" value="ECO:0007669"/>
    <property type="project" value="UniProtKB-ARBA"/>
</dbReference>
<dbReference type="AlphaFoldDB" id="A0ABD3DMN3"/>
<keyword evidence="4" id="KW-0964">Secreted</keyword>
<dbReference type="EMBL" id="JAVIJP010000016">
    <property type="protein sequence ID" value="KAL3642145.1"/>
    <property type="molecule type" value="Genomic_DNA"/>
</dbReference>
<keyword evidence="5 9" id="KW-0378">Hydrolase</keyword>
<evidence type="ECO:0000256" key="4">
    <source>
        <dbReference type="ARBA" id="ARBA00022525"/>
    </source>
</evidence>
<dbReference type="PANTHER" id="PTHR31375">
    <property type="match status" value="1"/>
</dbReference>
<evidence type="ECO:0000256" key="5">
    <source>
        <dbReference type="ARBA" id="ARBA00022801"/>
    </source>
</evidence>
<sequence length="385" mass="41643">MICSKMTIIFLIFTLFFFNYSFAYNVRKYGADPNGNSDCTQSFLDAWADACKTDGSATVYVPKGRYLLSKTVFDGKSCNNQETTIRIDGTLIQGSSDYDYNWLVFEEVAGLNILGGTLDGQGQDLWACKKSGGGGCHQGATSLGLYNSKDVTIDGLKSTDSQMFHIIVYECDNVNFLNTEISAPENSPNTDGIHIEQSSAVNITNATIATGDDCISIGPGSTNVWIEDIACGPGHGISIGSLGRSQNEEGVQNVTVKTATFTGTQNGVRIKTFASPSNAFVTDVLFQDIDIVNSQNPILIDQNYCPDNNCPHEGSGVKISDITYKDVRGTSATQVAVRLECSEIKPCQRIHLDNVQLTYNNEQATASCKNALPTIANNVWPSCNE</sequence>
<name>A0ABD3DMN3_9LAMI</name>